<dbReference type="SMART" id="SM00710">
    <property type="entry name" value="PbH1"/>
    <property type="match status" value="10"/>
</dbReference>
<dbReference type="InterPro" id="IPR051550">
    <property type="entry name" value="SCF-Subunits/Alg-Epimerases"/>
</dbReference>
<dbReference type="Gene3D" id="2.160.20.10">
    <property type="entry name" value="Single-stranded right-handed beta-helix, Pectin lyase-like"/>
    <property type="match status" value="3"/>
</dbReference>
<dbReference type="RefSeq" id="WP_162005380.1">
    <property type="nucleotide sequence ID" value="NZ_BKZW01000002.1"/>
</dbReference>
<dbReference type="AlphaFoldDB" id="A0A5J4KWQ4"/>
<dbReference type="Pfam" id="PF13229">
    <property type="entry name" value="Beta_helix"/>
    <property type="match status" value="1"/>
</dbReference>
<dbReference type="Proteomes" id="UP000326912">
    <property type="component" value="Unassembled WGS sequence"/>
</dbReference>
<dbReference type="InterPro" id="IPR039448">
    <property type="entry name" value="Beta_helix"/>
</dbReference>
<dbReference type="InterPro" id="IPR006626">
    <property type="entry name" value="PbH1"/>
</dbReference>
<reference evidence="3 4" key="1">
    <citation type="submission" date="2019-10" db="EMBL/GenBank/DDBJ databases">
        <title>Dictyobacter vulcani sp. nov., within the class Ktedonobacteria, isolated from soil of volcanic Mt. Zao.</title>
        <authorList>
            <person name="Zheng Y."/>
            <person name="Wang C.M."/>
            <person name="Sakai Y."/>
            <person name="Abe K."/>
            <person name="Yokota A."/>
            <person name="Yabe S."/>
        </authorList>
    </citation>
    <scope>NUCLEOTIDE SEQUENCE [LARGE SCALE GENOMIC DNA]</scope>
    <source>
        <strain evidence="3 4">W12</strain>
    </source>
</reference>
<evidence type="ECO:0000313" key="3">
    <source>
        <dbReference type="EMBL" id="GER89636.1"/>
    </source>
</evidence>
<proteinExistence type="predicted"/>
<evidence type="ECO:0000313" key="4">
    <source>
        <dbReference type="Proteomes" id="UP000326912"/>
    </source>
</evidence>
<dbReference type="GO" id="GO:0006511">
    <property type="term" value="P:ubiquitin-dependent protein catabolic process"/>
    <property type="evidence" value="ECO:0007669"/>
    <property type="project" value="TreeGrafter"/>
</dbReference>
<dbReference type="InterPro" id="IPR011050">
    <property type="entry name" value="Pectin_lyase_fold/virulence"/>
</dbReference>
<dbReference type="PANTHER" id="PTHR22990:SF15">
    <property type="entry name" value="F-BOX ONLY PROTEIN 10"/>
    <property type="match status" value="1"/>
</dbReference>
<comment type="caution">
    <text evidence="3">The sequence shown here is derived from an EMBL/GenBank/DDBJ whole genome shotgun (WGS) entry which is preliminary data.</text>
</comment>
<name>A0A5J4KWQ4_9CHLR</name>
<dbReference type="EMBL" id="BKZW01000002">
    <property type="protein sequence ID" value="GER89636.1"/>
    <property type="molecule type" value="Genomic_DNA"/>
</dbReference>
<dbReference type="InterPro" id="IPR012334">
    <property type="entry name" value="Pectin_lyas_fold"/>
</dbReference>
<sequence>MEHSVLDSCQLTTHTDTANVRIVSQSSQNPAVYPTITAAVQAAVSGDTILIQPGMYHESLVIDKAVSLIGTGTLTDVVIDVVDGPCLSLQAHGIHIEGLSLRSHFVFPPDHSDATCIALGLTEIVGCDLSSPSATCLLVSGPEAVVTVRRCQIHDSQAYGVLVDLVGTCNIEHSVIQDHARADVAVLQNSTVSLLDCTLCHGAGYGVLVKDCSQGRLRHCDIYGHAEAGVLIAQGSVADIVLCTIHDGRGPGVVFCQDAHGLMEQCRVYRTTSSGVEIRQQSNPIIRQCKIFQGKWSGILIGERGNGIVEYCELFANAMAGIDVTGGSDPVIRFCRIHQHVYPGIAVFLGGRGTVVDCDLSKNMQGPLLVDAGSYIMQERNHS</sequence>
<protein>
    <recommendedName>
        <fullName evidence="2">Right handed beta helix domain-containing protein</fullName>
    </recommendedName>
</protein>
<dbReference type="PANTHER" id="PTHR22990">
    <property type="entry name" value="F-BOX ONLY PROTEIN"/>
    <property type="match status" value="1"/>
</dbReference>
<keyword evidence="1" id="KW-0677">Repeat</keyword>
<organism evidence="3 4">
    <name type="scientific">Dictyobacter vulcani</name>
    <dbReference type="NCBI Taxonomy" id="2607529"/>
    <lineage>
        <taxon>Bacteria</taxon>
        <taxon>Bacillati</taxon>
        <taxon>Chloroflexota</taxon>
        <taxon>Ktedonobacteria</taxon>
        <taxon>Ktedonobacterales</taxon>
        <taxon>Dictyobacteraceae</taxon>
        <taxon>Dictyobacter</taxon>
    </lineage>
</organism>
<evidence type="ECO:0000259" key="2">
    <source>
        <dbReference type="Pfam" id="PF13229"/>
    </source>
</evidence>
<accession>A0A5J4KWQ4</accession>
<evidence type="ECO:0000256" key="1">
    <source>
        <dbReference type="ARBA" id="ARBA00022737"/>
    </source>
</evidence>
<keyword evidence="4" id="KW-1185">Reference proteome</keyword>
<gene>
    <name evidence="3" type="ORF">KDW_37980</name>
</gene>
<feature type="domain" description="Right handed beta helix" evidence="2">
    <location>
        <begin position="228"/>
        <end position="374"/>
    </location>
</feature>
<dbReference type="SUPFAM" id="SSF51126">
    <property type="entry name" value="Pectin lyase-like"/>
    <property type="match status" value="1"/>
</dbReference>